<dbReference type="Gene3D" id="3.90.220.20">
    <property type="entry name" value="DNA methylase specificity domains"/>
    <property type="match status" value="2"/>
</dbReference>
<dbReference type="GO" id="GO:0016787">
    <property type="term" value="F:hydrolase activity"/>
    <property type="evidence" value="ECO:0007669"/>
    <property type="project" value="UniProtKB-KW"/>
</dbReference>
<keyword evidence="5" id="KW-0540">Nuclease</keyword>
<dbReference type="InterPro" id="IPR052021">
    <property type="entry name" value="Type-I_RS_S_subunit"/>
</dbReference>
<protein>
    <submittedName>
        <fullName evidence="5">Restriction endonuclease subunit S</fullName>
        <ecNumber evidence="5">3.1.21.-</ecNumber>
    </submittedName>
</protein>
<reference evidence="5" key="1">
    <citation type="submission" date="2021-11" db="EMBL/GenBank/DDBJ databases">
        <title>Genome sequence.</title>
        <authorList>
            <person name="Sun Q."/>
        </authorList>
    </citation>
    <scope>NUCLEOTIDE SEQUENCE</scope>
    <source>
        <strain evidence="5">JC740</strain>
    </source>
</reference>
<dbReference type="CDD" id="cd17517">
    <property type="entry name" value="RMtype1_S_EcoKI_StySPI-TRD2-CR2_like"/>
    <property type="match status" value="1"/>
</dbReference>
<proteinExistence type="inferred from homology"/>
<evidence type="ECO:0000259" key="4">
    <source>
        <dbReference type="Pfam" id="PF01420"/>
    </source>
</evidence>
<accession>A0ABS8NDQ3</accession>
<comment type="caution">
    <text evidence="5">The sequence shown here is derived from an EMBL/GenBank/DDBJ whole genome shotgun (WGS) entry which is preliminary data.</text>
</comment>
<dbReference type="Pfam" id="PF01420">
    <property type="entry name" value="Methylase_S"/>
    <property type="match status" value="2"/>
</dbReference>
<dbReference type="EMBL" id="JAJKFW010000012">
    <property type="protein sequence ID" value="MCC9641678.1"/>
    <property type="molecule type" value="Genomic_DNA"/>
</dbReference>
<feature type="domain" description="Type I restriction modification DNA specificity" evidence="4">
    <location>
        <begin position="292"/>
        <end position="397"/>
    </location>
</feature>
<evidence type="ECO:0000256" key="1">
    <source>
        <dbReference type="ARBA" id="ARBA00010923"/>
    </source>
</evidence>
<dbReference type="SUPFAM" id="SSF116734">
    <property type="entry name" value="DNA methylase specificity domain"/>
    <property type="match status" value="2"/>
</dbReference>
<evidence type="ECO:0000256" key="3">
    <source>
        <dbReference type="ARBA" id="ARBA00023125"/>
    </source>
</evidence>
<feature type="domain" description="Type I restriction modification DNA specificity" evidence="4">
    <location>
        <begin position="134"/>
        <end position="183"/>
    </location>
</feature>
<dbReference type="Proteomes" id="UP001430306">
    <property type="component" value="Unassembled WGS sequence"/>
</dbReference>
<dbReference type="PANTHER" id="PTHR30408">
    <property type="entry name" value="TYPE-1 RESTRICTION ENZYME ECOKI SPECIFICITY PROTEIN"/>
    <property type="match status" value="1"/>
</dbReference>
<sequence length="424" mass="46674">MSTIESLPKGWSEKPLGELLSFQNGANADGSAYGRGVKFANVLEVLENSHLKAKQIPGMVSVPKSVIQSFRLIPGDVLFNRTSETQDEVALASVYLDESEAIFGGFVIRGRRKTDELDPVWSGYGLRADRVRKQIVALSQGAVRANIGQENLGKVIVWLPPLEEQQAIAGVLSDVDALIDSLDALIAKKRDLKQATMQQLLTGKKRLPGFSRPGKRILTEAGYLPSDWDVQTLGSLTTLMTNGFVGTATSHYTSSDGVLYIQGYNVKEDGLKFHGIKFVTKAFHAAHMKSCLRGGDLLTVQTGEVGLSTVVPDEHAGSNCHALIISRFRKSDVDSNFMRYYFNSHIGRSRLRLIETGTTMKHLNVGDMLQFVVPVPRLCEQNAIAEVLMDNDAEIKALTARRDKTQLMKTGLMQELLSGRRRLV</sequence>
<name>A0ABS8NDQ3_9BACT</name>
<evidence type="ECO:0000313" key="5">
    <source>
        <dbReference type="EMBL" id="MCC9641678.1"/>
    </source>
</evidence>
<dbReference type="EC" id="3.1.21.-" evidence="5"/>
<keyword evidence="5" id="KW-0255">Endonuclease</keyword>
<gene>
    <name evidence="5" type="ORF">LOC71_05280</name>
</gene>
<evidence type="ECO:0000256" key="2">
    <source>
        <dbReference type="ARBA" id="ARBA00022747"/>
    </source>
</evidence>
<keyword evidence="6" id="KW-1185">Reference proteome</keyword>
<organism evidence="5 6">
    <name type="scientific">Rhodopirellula halodulae</name>
    <dbReference type="NCBI Taxonomy" id="2894198"/>
    <lineage>
        <taxon>Bacteria</taxon>
        <taxon>Pseudomonadati</taxon>
        <taxon>Planctomycetota</taxon>
        <taxon>Planctomycetia</taxon>
        <taxon>Pirellulales</taxon>
        <taxon>Pirellulaceae</taxon>
        <taxon>Rhodopirellula</taxon>
    </lineage>
</organism>
<keyword evidence="2" id="KW-0680">Restriction system</keyword>
<dbReference type="PANTHER" id="PTHR30408:SF12">
    <property type="entry name" value="TYPE I RESTRICTION ENZYME MJAVIII SPECIFICITY SUBUNIT"/>
    <property type="match status" value="1"/>
</dbReference>
<dbReference type="Gene3D" id="1.10.287.1120">
    <property type="entry name" value="Bipartite methylase S protein"/>
    <property type="match status" value="1"/>
</dbReference>
<dbReference type="InterPro" id="IPR000055">
    <property type="entry name" value="Restrct_endonuc_typeI_TRD"/>
</dbReference>
<keyword evidence="5" id="KW-0378">Hydrolase</keyword>
<dbReference type="RefSeq" id="WP_230272028.1">
    <property type="nucleotide sequence ID" value="NZ_JAJKFW010000012.1"/>
</dbReference>
<dbReference type="GO" id="GO:0004519">
    <property type="term" value="F:endonuclease activity"/>
    <property type="evidence" value="ECO:0007669"/>
    <property type="project" value="UniProtKB-KW"/>
</dbReference>
<keyword evidence="3" id="KW-0238">DNA-binding</keyword>
<evidence type="ECO:0000313" key="6">
    <source>
        <dbReference type="Proteomes" id="UP001430306"/>
    </source>
</evidence>
<dbReference type="InterPro" id="IPR044946">
    <property type="entry name" value="Restrct_endonuc_typeI_TRD_sf"/>
</dbReference>
<comment type="similarity">
    <text evidence="1">Belongs to the type-I restriction system S methylase family.</text>
</comment>